<dbReference type="InterPro" id="IPR011009">
    <property type="entry name" value="Kinase-like_dom_sf"/>
</dbReference>
<dbReference type="GO" id="GO:0016301">
    <property type="term" value="F:kinase activity"/>
    <property type="evidence" value="ECO:0007669"/>
    <property type="project" value="UniProtKB-KW"/>
</dbReference>
<dbReference type="Proteomes" id="UP001163850">
    <property type="component" value="Unassembled WGS sequence"/>
</dbReference>
<keyword evidence="2" id="KW-0808">Transferase</keyword>
<organism evidence="2 4">
    <name type="scientific">Lentinula detonsa</name>
    <dbReference type="NCBI Taxonomy" id="2804962"/>
    <lineage>
        <taxon>Eukaryota</taxon>
        <taxon>Fungi</taxon>
        <taxon>Dikarya</taxon>
        <taxon>Basidiomycota</taxon>
        <taxon>Agaricomycotina</taxon>
        <taxon>Agaricomycetes</taxon>
        <taxon>Agaricomycetidae</taxon>
        <taxon>Agaricales</taxon>
        <taxon>Marasmiineae</taxon>
        <taxon>Omphalotaceae</taxon>
        <taxon>Lentinula</taxon>
    </lineage>
</organism>
<reference evidence="2" key="2">
    <citation type="submission" date="2022-08" db="EMBL/GenBank/DDBJ databases">
        <authorList>
            <consortium name="DOE Joint Genome Institute"/>
            <person name="Min B."/>
            <person name="Sierra-Patev S."/>
            <person name="Naranjo-Ortiz M."/>
            <person name="Looney B."/>
            <person name="Konkel Z."/>
            <person name="Slot J.C."/>
            <person name="Sakamoto Y."/>
            <person name="Steenwyk J.L."/>
            <person name="Rokas A."/>
            <person name="Carro J."/>
            <person name="Camarero S."/>
            <person name="Ferreira P."/>
            <person name="Molpeceres G."/>
            <person name="Ruiz-duenas F.J."/>
            <person name="Serrano A."/>
            <person name="Henrissat B."/>
            <person name="Drula E."/>
            <person name="Hughes K.W."/>
            <person name="Mata J.L."/>
            <person name="Ishikawa N.K."/>
            <person name="Vargas-Isla R."/>
            <person name="Ushijima S."/>
            <person name="Smith C.A."/>
            <person name="Ahrendt S."/>
            <person name="Andreopoulos W."/>
            <person name="He G."/>
            <person name="LaButti K."/>
            <person name="Lipzen A."/>
            <person name="Ng V."/>
            <person name="Riley R."/>
            <person name="Sandor L."/>
            <person name="Barry K."/>
            <person name="Martinez A.T."/>
            <person name="Xiao Y."/>
            <person name="Gibbons J.G."/>
            <person name="Terashima K."/>
            <person name="Hibbett D.S."/>
            <person name="Grigoriev I.V."/>
        </authorList>
    </citation>
    <scope>NUCLEOTIDE SEQUENCE</scope>
    <source>
        <strain evidence="2">TFB7810</strain>
    </source>
</reference>
<feature type="domain" description="Aminoglycoside phosphotransferase" evidence="1">
    <location>
        <begin position="92"/>
        <end position="303"/>
    </location>
</feature>
<evidence type="ECO:0000259" key="1">
    <source>
        <dbReference type="Pfam" id="PF01636"/>
    </source>
</evidence>
<dbReference type="Proteomes" id="UP001142393">
    <property type="component" value="Unassembled WGS sequence"/>
</dbReference>
<comment type="caution">
    <text evidence="2">The sequence shown here is derived from an EMBL/GenBank/DDBJ whole genome shotgun (WGS) entry which is preliminary data.</text>
</comment>
<evidence type="ECO:0000313" key="3">
    <source>
        <dbReference type="EMBL" id="KAJ3981176.1"/>
    </source>
</evidence>
<dbReference type="InterPro" id="IPR051678">
    <property type="entry name" value="AGP_Transferase"/>
</dbReference>
<dbReference type="PANTHER" id="PTHR21310:SF15">
    <property type="entry name" value="AMINOGLYCOSIDE PHOSPHOTRANSFERASE DOMAIN-CONTAINING PROTEIN"/>
    <property type="match status" value="1"/>
</dbReference>
<accession>A0A9W8P781</accession>
<dbReference type="InterPro" id="IPR002575">
    <property type="entry name" value="Aminoglycoside_PTrfase"/>
</dbReference>
<evidence type="ECO:0000313" key="2">
    <source>
        <dbReference type="EMBL" id="KAJ3748143.1"/>
    </source>
</evidence>
<dbReference type="SUPFAM" id="SSF56112">
    <property type="entry name" value="Protein kinase-like (PK-like)"/>
    <property type="match status" value="1"/>
</dbReference>
<gene>
    <name evidence="2" type="ORF">DFH05DRAFT_889333</name>
    <name evidence="3" type="ORF">F5890DRAFT_585152</name>
</gene>
<reference evidence="2 4" key="3">
    <citation type="journal article" date="2023" name="Proc. Natl. Acad. Sci. U.S.A.">
        <title>A global phylogenomic analysis of the shiitake genus Lentinula.</title>
        <authorList>
            <person name="Sierra-Patev S."/>
            <person name="Min B."/>
            <person name="Naranjo-Ortiz M."/>
            <person name="Looney B."/>
            <person name="Konkel Z."/>
            <person name="Slot J.C."/>
            <person name="Sakamoto Y."/>
            <person name="Steenwyk J.L."/>
            <person name="Rokas A."/>
            <person name="Carro J."/>
            <person name="Camarero S."/>
            <person name="Ferreira P."/>
            <person name="Molpeceres G."/>
            <person name="Ruiz-Duenas F.J."/>
            <person name="Serrano A."/>
            <person name="Henrissat B."/>
            <person name="Drula E."/>
            <person name="Hughes K.W."/>
            <person name="Mata J.L."/>
            <person name="Ishikawa N.K."/>
            <person name="Vargas-Isla R."/>
            <person name="Ushijima S."/>
            <person name="Smith C.A."/>
            <person name="Donoghue J."/>
            <person name="Ahrendt S."/>
            <person name="Andreopoulos W."/>
            <person name="He G."/>
            <person name="LaButti K."/>
            <person name="Lipzen A."/>
            <person name="Ng V."/>
            <person name="Riley R."/>
            <person name="Sandor L."/>
            <person name="Barry K."/>
            <person name="Martinez A.T."/>
            <person name="Xiao Y."/>
            <person name="Gibbons J.G."/>
            <person name="Terashima K."/>
            <person name="Grigoriev I.V."/>
            <person name="Hibbett D."/>
        </authorList>
    </citation>
    <scope>NUCLEOTIDE SEQUENCE [LARGE SCALE GENOMIC DNA]</scope>
    <source>
        <strain evidence="2 4">TFB7810</strain>
    </source>
</reference>
<keyword evidence="4" id="KW-1185">Reference proteome</keyword>
<dbReference type="EMBL" id="MU802129">
    <property type="protein sequence ID" value="KAJ3981176.1"/>
    <property type="molecule type" value="Genomic_DNA"/>
</dbReference>
<name>A0A9W8P781_9AGAR</name>
<keyword evidence="2" id="KW-0418">Kinase</keyword>
<proteinExistence type="predicted"/>
<evidence type="ECO:0000313" key="4">
    <source>
        <dbReference type="Proteomes" id="UP001142393"/>
    </source>
</evidence>
<accession>A0AA38UQ09</accession>
<dbReference type="AlphaFoldDB" id="A0A9W8P781"/>
<reference evidence="3" key="1">
    <citation type="submission" date="2022-08" db="EMBL/GenBank/DDBJ databases">
        <authorList>
            <consortium name="DOE Joint Genome Institute"/>
            <person name="Min B."/>
            <person name="Riley R."/>
            <person name="Sierra-Patev S."/>
            <person name="Naranjo-Ortiz M."/>
            <person name="Looney B."/>
            <person name="Konkel Z."/>
            <person name="Slot J.C."/>
            <person name="Sakamoto Y."/>
            <person name="Steenwyk J.L."/>
            <person name="Rokas A."/>
            <person name="Carro J."/>
            <person name="Camarero S."/>
            <person name="Ferreira P."/>
            <person name="Molpeceres G."/>
            <person name="Ruiz-Duenas F.J."/>
            <person name="Serrano A."/>
            <person name="Henrissat B."/>
            <person name="Drula E."/>
            <person name="Hughes K.W."/>
            <person name="Mata J.L."/>
            <person name="Ishikawa N.K."/>
            <person name="Vargas-Isla R."/>
            <person name="Ushijima S."/>
            <person name="Smith C.A."/>
            <person name="Ahrendt S."/>
            <person name="Andreopoulos W."/>
            <person name="He G."/>
            <person name="Labutti K."/>
            <person name="Lipzen A."/>
            <person name="Ng V."/>
            <person name="Sandor L."/>
            <person name="Barry K."/>
            <person name="Martinez A.T."/>
            <person name="Xiao Y."/>
            <person name="Gibbons J.G."/>
            <person name="Terashima K."/>
            <person name="Hibbett D.S."/>
            <person name="Grigoriev I.V."/>
        </authorList>
    </citation>
    <scope>NUCLEOTIDE SEQUENCE</scope>
    <source>
        <strain evidence="3">TFB7829</strain>
    </source>
</reference>
<sequence length="472" mass="54318">MASPSVSNTSSSADPRVRKTFDLVNWDNLSALACTHVQLPEGTGCHWEEQFSGGYNLVRFLHLHDSQKTVIVARVPLLSEGAMSDDHDSAISKRIESEVVTMKYVETRTTIPVPHVFHHNARTEENVRSPYILMSKVNGVPLSSVWDDMDDDSRRIVIQQVIDILLELWSHRFDKKGALFDEPDGSLCVHSSSLFVDPEDTGTRHRLLTTPYSHAADYWLAYANAQLRDIDESNFGSDTKPYIHSQAWFMRSLIPALFNPSIDIHGCPLSPGDFHSQNIMITDIISSHPRITAIIDWEFSGPDFASSFAQYPLFIVDHPHWDSDHSLRERNVRDRVMFDELILEAERNRNPVNDLRLSRLISDSYGIYLFHQAMYFPGMYSSVYPLLFAYVFGDNEDFSADYYWALMENGVLNRDQKRFEQEREVWLEACQVLGEEVVDVNMTRTEFRDLVLKSREKFDNEGSVCRWFVSSR</sequence>
<dbReference type="PANTHER" id="PTHR21310">
    <property type="entry name" value="AMINOGLYCOSIDE PHOSPHOTRANSFERASE-RELATED-RELATED"/>
    <property type="match status" value="1"/>
</dbReference>
<dbReference type="Pfam" id="PF01636">
    <property type="entry name" value="APH"/>
    <property type="match status" value="1"/>
</dbReference>
<dbReference type="EMBL" id="JANVFU010000003">
    <property type="protein sequence ID" value="KAJ3748143.1"/>
    <property type="molecule type" value="Genomic_DNA"/>
</dbReference>
<protein>
    <submittedName>
        <fullName evidence="2">Kinase-like domain-containing protein</fullName>
    </submittedName>
</protein>